<evidence type="ECO:0000256" key="2">
    <source>
        <dbReference type="ARBA" id="ARBA00022448"/>
    </source>
</evidence>
<keyword evidence="10" id="KW-1185">Reference proteome</keyword>
<feature type="transmembrane region" description="Helical" evidence="7">
    <location>
        <begin position="387"/>
        <end position="409"/>
    </location>
</feature>
<dbReference type="InterPro" id="IPR005828">
    <property type="entry name" value="MFS_sugar_transport-like"/>
</dbReference>
<keyword evidence="3" id="KW-1003">Cell membrane</keyword>
<dbReference type="InterPro" id="IPR005829">
    <property type="entry name" value="Sugar_transporter_CS"/>
</dbReference>
<comment type="caution">
    <text evidence="9">The sequence shown here is derived from an EMBL/GenBank/DDBJ whole genome shotgun (WGS) entry which is preliminary data.</text>
</comment>
<dbReference type="PANTHER" id="PTHR43045:SF2">
    <property type="entry name" value="INNER MEMBRANE METABOLITE TRANSPORT PROTEIN YHJE"/>
    <property type="match status" value="1"/>
</dbReference>
<evidence type="ECO:0000256" key="5">
    <source>
        <dbReference type="ARBA" id="ARBA00022989"/>
    </source>
</evidence>
<keyword evidence="5 7" id="KW-1133">Transmembrane helix</keyword>
<comment type="subcellular location">
    <subcellularLocation>
        <location evidence="1">Cell membrane</location>
        <topology evidence="1">Multi-pass membrane protein</topology>
    </subcellularLocation>
</comment>
<dbReference type="SUPFAM" id="SSF103473">
    <property type="entry name" value="MFS general substrate transporter"/>
    <property type="match status" value="1"/>
</dbReference>
<evidence type="ECO:0000256" key="1">
    <source>
        <dbReference type="ARBA" id="ARBA00004651"/>
    </source>
</evidence>
<feature type="transmembrane region" description="Helical" evidence="7">
    <location>
        <begin position="166"/>
        <end position="190"/>
    </location>
</feature>
<evidence type="ECO:0000313" key="10">
    <source>
        <dbReference type="Proteomes" id="UP000237839"/>
    </source>
</evidence>
<dbReference type="EMBL" id="PUGF01000011">
    <property type="protein sequence ID" value="PRC92752.1"/>
    <property type="molecule type" value="Genomic_DNA"/>
</dbReference>
<dbReference type="Proteomes" id="UP000237839">
    <property type="component" value="Unassembled WGS sequence"/>
</dbReference>
<dbReference type="InterPro" id="IPR020846">
    <property type="entry name" value="MFS_dom"/>
</dbReference>
<dbReference type="InterPro" id="IPR036259">
    <property type="entry name" value="MFS_trans_sf"/>
</dbReference>
<dbReference type="PROSITE" id="PS00216">
    <property type="entry name" value="SUGAR_TRANSPORT_1"/>
    <property type="match status" value="1"/>
</dbReference>
<keyword evidence="4 7" id="KW-0812">Transmembrane</keyword>
<feature type="transmembrane region" description="Helical" evidence="7">
    <location>
        <begin position="205"/>
        <end position="224"/>
    </location>
</feature>
<feature type="transmembrane region" description="Helical" evidence="7">
    <location>
        <begin position="125"/>
        <end position="145"/>
    </location>
</feature>
<sequence>MSGIISNNAAINNKSQHEAHSDITPSEIAIGVIIGRASEYFDFFVYALASVLVFPSVFFPFEAKLEGALYAFVIFSFAFIARPFGTIIFMAIQQRFGRVAKLTIALFLLGISTAGIAFLPTYADLGAHAIVLLALFRIGQGIAIGGSWDGLPSLLALNAPAHRRGWYAMLGQLGAPVGFMLAGSLFAYLVSTLSNQDFLEWGWRYPFYVAFAINVVAVFARIQLVSSDAFTRLLEQRELEPANVIEMGRSQRRNILIGALAALASYALFHLVTVFPLSWISLYSTRSISDVLEVQVIGAGFMVIGIVASGIISDRFGRRTTLAAFAMLIAILSGFVPTLMDGSEFQQNAFILLGFGLLGLSYGQAAGAVTANFALKYRYTGAALTSDISWLVGAGFAPLVALGLAAHFGLAYVSLYLLSGAVCTLAALSLNRALEVRE</sequence>
<evidence type="ECO:0000259" key="8">
    <source>
        <dbReference type="PROSITE" id="PS50850"/>
    </source>
</evidence>
<evidence type="ECO:0000256" key="7">
    <source>
        <dbReference type="SAM" id="Phobius"/>
    </source>
</evidence>
<dbReference type="OrthoDB" id="6766492at2"/>
<gene>
    <name evidence="9" type="ORF">S2091_2482</name>
</gene>
<evidence type="ECO:0000313" key="9">
    <source>
        <dbReference type="EMBL" id="PRC92752.1"/>
    </source>
</evidence>
<dbReference type="Pfam" id="PF00083">
    <property type="entry name" value="Sugar_tr"/>
    <property type="match status" value="1"/>
</dbReference>
<keyword evidence="2" id="KW-0813">Transport</keyword>
<dbReference type="AlphaFoldDB" id="A0A2S9GYE9"/>
<accession>A0A2S9GYE9</accession>
<evidence type="ECO:0000256" key="6">
    <source>
        <dbReference type="ARBA" id="ARBA00023136"/>
    </source>
</evidence>
<feature type="domain" description="Major facilitator superfamily (MFS) profile" evidence="8">
    <location>
        <begin position="28"/>
        <end position="438"/>
    </location>
</feature>
<dbReference type="GO" id="GO:0022857">
    <property type="term" value="F:transmembrane transporter activity"/>
    <property type="evidence" value="ECO:0007669"/>
    <property type="project" value="InterPro"/>
</dbReference>
<evidence type="ECO:0000256" key="4">
    <source>
        <dbReference type="ARBA" id="ARBA00022692"/>
    </source>
</evidence>
<evidence type="ECO:0000256" key="3">
    <source>
        <dbReference type="ARBA" id="ARBA00022475"/>
    </source>
</evidence>
<organism evidence="9 10">
    <name type="scientific">Solimicrobium silvestre</name>
    <dbReference type="NCBI Taxonomy" id="2099400"/>
    <lineage>
        <taxon>Bacteria</taxon>
        <taxon>Pseudomonadati</taxon>
        <taxon>Pseudomonadota</taxon>
        <taxon>Betaproteobacteria</taxon>
        <taxon>Burkholderiales</taxon>
        <taxon>Oxalobacteraceae</taxon>
        <taxon>Solimicrobium</taxon>
    </lineage>
</organism>
<proteinExistence type="predicted"/>
<feature type="transmembrane region" description="Helical" evidence="7">
    <location>
        <begin position="320"/>
        <end position="339"/>
    </location>
</feature>
<reference evidence="9 10" key="1">
    <citation type="submission" date="2018-02" db="EMBL/GenBank/DDBJ databases">
        <title>Solimicrobium silvestre gen. nov., sp. nov., isolated from alpine forest soil.</title>
        <authorList>
            <person name="Margesin R."/>
            <person name="Albuquerque L."/>
            <person name="Zhang D.-C."/>
            <person name="Froufe H.J.C."/>
            <person name="Severino R."/>
            <person name="Roxo I."/>
            <person name="Egas C."/>
            <person name="Da Costa M.S."/>
        </authorList>
    </citation>
    <scope>NUCLEOTIDE SEQUENCE [LARGE SCALE GENOMIC DNA]</scope>
    <source>
        <strain evidence="9 10">S20-91</strain>
    </source>
</reference>
<dbReference type="PROSITE" id="PS50850">
    <property type="entry name" value="MFS"/>
    <property type="match status" value="1"/>
</dbReference>
<name>A0A2S9GYE9_9BURK</name>
<feature type="transmembrane region" description="Helical" evidence="7">
    <location>
        <begin position="294"/>
        <end position="313"/>
    </location>
</feature>
<feature type="transmembrane region" description="Helical" evidence="7">
    <location>
        <begin position="351"/>
        <end position="375"/>
    </location>
</feature>
<feature type="transmembrane region" description="Helical" evidence="7">
    <location>
        <begin position="99"/>
        <end position="119"/>
    </location>
</feature>
<dbReference type="Gene3D" id="1.20.1250.20">
    <property type="entry name" value="MFS general substrate transporter like domains"/>
    <property type="match status" value="2"/>
</dbReference>
<feature type="transmembrane region" description="Helical" evidence="7">
    <location>
        <begin position="43"/>
        <end position="61"/>
    </location>
</feature>
<feature type="transmembrane region" description="Helical" evidence="7">
    <location>
        <begin position="67"/>
        <end position="92"/>
    </location>
</feature>
<dbReference type="RefSeq" id="WP_105532248.1">
    <property type="nucleotide sequence ID" value="NZ_PUGF01000011.1"/>
</dbReference>
<dbReference type="PANTHER" id="PTHR43045">
    <property type="entry name" value="SHIKIMATE TRANSPORTER"/>
    <property type="match status" value="1"/>
</dbReference>
<feature type="transmembrane region" description="Helical" evidence="7">
    <location>
        <begin position="255"/>
        <end position="282"/>
    </location>
</feature>
<feature type="transmembrane region" description="Helical" evidence="7">
    <location>
        <begin position="415"/>
        <end position="434"/>
    </location>
</feature>
<dbReference type="GO" id="GO:0005886">
    <property type="term" value="C:plasma membrane"/>
    <property type="evidence" value="ECO:0007669"/>
    <property type="project" value="UniProtKB-SubCell"/>
</dbReference>
<keyword evidence="6 7" id="KW-0472">Membrane</keyword>
<protein>
    <submittedName>
        <fullName evidence="9">Sugar (And other) transporter</fullName>
    </submittedName>
</protein>